<dbReference type="EMBL" id="JACRSV010000001">
    <property type="protein sequence ID" value="MBC8559621.1"/>
    <property type="molecule type" value="Genomic_DNA"/>
</dbReference>
<dbReference type="RefSeq" id="WP_249294511.1">
    <property type="nucleotide sequence ID" value="NZ_JACRSV010000001.1"/>
</dbReference>
<evidence type="ECO:0000313" key="1">
    <source>
        <dbReference type="EMBL" id="MBC8559621.1"/>
    </source>
</evidence>
<evidence type="ECO:0000313" key="2">
    <source>
        <dbReference type="Proteomes" id="UP000610760"/>
    </source>
</evidence>
<dbReference type="AlphaFoldDB" id="A0A926I772"/>
<name>A0A926I772_9FIRM</name>
<protein>
    <submittedName>
        <fullName evidence="1">Uncharacterized protein</fullName>
    </submittedName>
</protein>
<reference evidence="1" key="1">
    <citation type="submission" date="2020-08" db="EMBL/GenBank/DDBJ databases">
        <title>Genome public.</title>
        <authorList>
            <person name="Liu C."/>
            <person name="Sun Q."/>
        </authorList>
    </citation>
    <scope>NUCLEOTIDE SEQUENCE</scope>
    <source>
        <strain evidence="1">NSJ-33</strain>
    </source>
</reference>
<keyword evidence="2" id="KW-1185">Reference proteome</keyword>
<dbReference type="Proteomes" id="UP000610760">
    <property type="component" value="Unassembled WGS sequence"/>
</dbReference>
<proteinExistence type="predicted"/>
<comment type="caution">
    <text evidence="1">The sequence shown here is derived from an EMBL/GenBank/DDBJ whole genome shotgun (WGS) entry which is preliminary data.</text>
</comment>
<accession>A0A926I772</accession>
<gene>
    <name evidence="1" type="ORF">H8710_05980</name>
</gene>
<organism evidence="1 2">
    <name type="scientific">Fumia xinanensis</name>
    <dbReference type="NCBI Taxonomy" id="2763659"/>
    <lineage>
        <taxon>Bacteria</taxon>
        <taxon>Bacillati</taxon>
        <taxon>Bacillota</taxon>
        <taxon>Clostridia</taxon>
        <taxon>Eubacteriales</taxon>
        <taxon>Oscillospiraceae</taxon>
        <taxon>Fumia</taxon>
    </lineage>
</organism>
<sequence>MFFHLFGKKKREFPKIRTEEDMIAEENKPDSPYGKIYFNWYPSSLEETMKTAYSIVSYDCDVSGNSMDYFRRFNRVAADIAYGLCKDYTTATLLTCPIGMEELSFNLDKYAEKKMQEPQGDARFFHCPFYALLRIGKGVDPEMLEAYYRDRSKDLYDPLSYSCFAMKDGFFESCPDNLFEFNELEDIEKIRNFLSQFDHLVWHRDIDFCHNDVQFTVDRRIIPHEQVVEIVMQACKNQGMPLHISEK</sequence>